<dbReference type="EMBL" id="BMEO01000010">
    <property type="protein sequence ID" value="GGF99262.1"/>
    <property type="molecule type" value="Genomic_DNA"/>
</dbReference>
<name>A0A917FT01_9GAMM</name>
<evidence type="ECO:0000313" key="6">
    <source>
        <dbReference type="Proteomes" id="UP000605253"/>
    </source>
</evidence>
<keyword evidence="3" id="KW-0067">ATP-binding</keyword>
<keyword evidence="1" id="KW-0813">Transport</keyword>
<dbReference type="Gene3D" id="3.40.50.300">
    <property type="entry name" value="P-loop containing nucleotide triphosphate hydrolases"/>
    <property type="match status" value="1"/>
</dbReference>
<reference evidence="5" key="1">
    <citation type="journal article" date="2014" name="Int. J. Syst. Evol. Microbiol.">
        <title>Complete genome sequence of Corynebacterium casei LMG S-19264T (=DSM 44701T), isolated from a smear-ripened cheese.</title>
        <authorList>
            <consortium name="US DOE Joint Genome Institute (JGI-PGF)"/>
            <person name="Walter F."/>
            <person name="Albersmeier A."/>
            <person name="Kalinowski J."/>
            <person name="Ruckert C."/>
        </authorList>
    </citation>
    <scope>NUCLEOTIDE SEQUENCE</scope>
    <source>
        <strain evidence="5">CGMCC 1.12181</strain>
    </source>
</reference>
<evidence type="ECO:0000256" key="1">
    <source>
        <dbReference type="ARBA" id="ARBA00022448"/>
    </source>
</evidence>
<dbReference type="InterPro" id="IPR003593">
    <property type="entry name" value="AAA+_ATPase"/>
</dbReference>
<proteinExistence type="predicted"/>
<dbReference type="PROSITE" id="PS50893">
    <property type="entry name" value="ABC_TRANSPORTER_2"/>
    <property type="match status" value="1"/>
</dbReference>
<gene>
    <name evidence="5" type="ORF">GCM10011365_20710</name>
</gene>
<dbReference type="SUPFAM" id="SSF52540">
    <property type="entry name" value="P-loop containing nucleoside triphosphate hydrolases"/>
    <property type="match status" value="1"/>
</dbReference>
<evidence type="ECO:0000256" key="3">
    <source>
        <dbReference type="ARBA" id="ARBA00022840"/>
    </source>
</evidence>
<dbReference type="PANTHER" id="PTHR42939">
    <property type="entry name" value="ABC TRANSPORTER ATP-BINDING PROTEIN ALBC-RELATED"/>
    <property type="match status" value="1"/>
</dbReference>
<dbReference type="PANTHER" id="PTHR42939:SF1">
    <property type="entry name" value="ABC TRANSPORTER ATP-BINDING PROTEIN ALBC-RELATED"/>
    <property type="match status" value="1"/>
</dbReference>
<comment type="caution">
    <text evidence="5">The sequence shown here is derived from an EMBL/GenBank/DDBJ whole genome shotgun (WGS) entry which is preliminary data.</text>
</comment>
<dbReference type="RefSeq" id="WP_188365672.1">
    <property type="nucleotide sequence ID" value="NZ_BAABJF010000006.1"/>
</dbReference>
<dbReference type="InterPro" id="IPR027417">
    <property type="entry name" value="P-loop_NTPase"/>
</dbReference>
<sequence>MTEPPQNMLIELDNLSVIRQGHHLLQNISMSLPTQGLVVVLGANGAGKSSLLRVLAGVSEATAGSIKFRSDVRIGWMPEPACFFPQLTVHEQLLLWADLQAVEQAQTAVEQMMTDWGLVGVRNQTTRHLSLGYRQRLSLAMALLPAVDVLLLDEPMNGMDPDLMQQFKNRLTELKQRHLVILVTHLMAEVSVLSDWVLVMQQGQIILQQDVRTQNIDAVGLMNLYQQAFQQWQQQLKSA</sequence>
<organism evidence="5 6">
    <name type="scientific">Marinicella pacifica</name>
    <dbReference type="NCBI Taxonomy" id="1171543"/>
    <lineage>
        <taxon>Bacteria</taxon>
        <taxon>Pseudomonadati</taxon>
        <taxon>Pseudomonadota</taxon>
        <taxon>Gammaproteobacteria</taxon>
        <taxon>Lysobacterales</taxon>
        <taxon>Marinicellaceae</taxon>
        <taxon>Marinicella</taxon>
    </lineage>
</organism>
<reference evidence="5" key="2">
    <citation type="submission" date="2020-09" db="EMBL/GenBank/DDBJ databases">
        <authorList>
            <person name="Sun Q."/>
            <person name="Zhou Y."/>
        </authorList>
    </citation>
    <scope>NUCLEOTIDE SEQUENCE</scope>
    <source>
        <strain evidence="5">CGMCC 1.12181</strain>
    </source>
</reference>
<dbReference type="Proteomes" id="UP000605253">
    <property type="component" value="Unassembled WGS sequence"/>
</dbReference>
<keyword evidence="2" id="KW-0547">Nucleotide-binding</keyword>
<dbReference type="Pfam" id="PF00005">
    <property type="entry name" value="ABC_tran"/>
    <property type="match status" value="1"/>
</dbReference>
<dbReference type="GO" id="GO:0005524">
    <property type="term" value="F:ATP binding"/>
    <property type="evidence" value="ECO:0007669"/>
    <property type="project" value="UniProtKB-KW"/>
</dbReference>
<evidence type="ECO:0000259" key="4">
    <source>
        <dbReference type="PROSITE" id="PS50893"/>
    </source>
</evidence>
<feature type="domain" description="ABC transporter" evidence="4">
    <location>
        <begin position="10"/>
        <end position="227"/>
    </location>
</feature>
<dbReference type="AlphaFoldDB" id="A0A917FT01"/>
<evidence type="ECO:0000313" key="5">
    <source>
        <dbReference type="EMBL" id="GGF99262.1"/>
    </source>
</evidence>
<protein>
    <recommendedName>
        <fullName evidence="4">ABC transporter domain-containing protein</fullName>
    </recommendedName>
</protein>
<dbReference type="SMART" id="SM00382">
    <property type="entry name" value="AAA"/>
    <property type="match status" value="1"/>
</dbReference>
<dbReference type="GO" id="GO:0016887">
    <property type="term" value="F:ATP hydrolysis activity"/>
    <property type="evidence" value="ECO:0007669"/>
    <property type="project" value="InterPro"/>
</dbReference>
<keyword evidence="6" id="KW-1185">Reference proteome</keyword>
<dbReference type="CDD" id="cd03230">
    <property type="entry name" value="ABC_DR_subfamily_A"/>
    <property type="match status" value="1"/>
</dbReference>
<dbReference type="InterPro" id="IPR051782">
    <property type="entry name" value="ABC_Transporter_VariousFunc"/>
</dbReference>
<evidence type="ECO:0000256" key="2">
    <source>
        <dbReference type="ARBA" id="ARBA00022741"/>
    </source>
</evidence>
<accession>A0A917FT01</accession>
<dbReference type="InterPro" id="IPR003439">
    <property type="entry name" value="ABC_transporter-like_ATP-bd"/>
</dbReference>